<proteinExistence type="predicted"/>
<feature type="compositionally biased region" description="Basic and acidic residues" evidence="1">
    <location>
        <begin position="191"/>
        <end position="207"/>
    </location>
</feature>
<gene>
    <name evidence="3" type="ORF">G6W59_03795</name>
</gene>
<accession>A0A7Y6C761</accession>
<dbReference type="RefSeq" id="WP_175458249.1">
    <property type="nucleotide sequence ID" value="NZ_JAANNT010000002.1"/>
</dbReference>
<dbReference type="Proteomes" id="UP000540128">
    <property type="component" value="Unassembled WGS sequence"/>
</dbReference>
<keyword evidence="2" id="KW-0472">Membrane</keyword>
<feature type="transmembrane region" description="Helical" evidence="2">
    <location>
        <begin position="151"/>
        <end position="181"/>
    </location>
</feature>
<comment type="caution">
    <text evidence="3">The sequence shown here is derived from an EMBL/GenBank/DDBJ whole genome shotgun (WGS) entry which is preliminary data.</text>
</comment>
<evidence type="ECO:0000256" key="2">
    <source>
        <dbReference type="SAM" id="Phobius"/>
    </source>
</evidence>
<feature type="region of interest" description="Disordered" evidence="1">
    <location>
        <begin position="1"/>
        <end position="145"/>
    </location>
</feature>
<name>A0A7Y6C761_9ACTN</name>
<evidence type="ECO:0008006" key="5">
    <source>
        <dbReference type="Google" id="ProtNLM"/>
    </source>
</evidence>
<protein>
    <recommendedName>
        <fullName evidence="5">Integral membrane protein</fullName>
    </recommendedName>
</protein>
<organism evidence="3 4">
    <name type="scientific">Streptomyces odorifer</name>
    <dbReference type="NCBI Taxonomy" id="53450"/>
    <lineage>
        <taxon>Bacteria</taxon>
        <taxon>Bacillati</taxon>
        <taxon>Actinomycetota</taxon>
        <taxon>Actinomycetes</taxon>
        <taxon>Kitasatosporales</taxon>
        <taxon>Streptomycetaceae</taxon>
        <taxon>Streptomyces</taxon>
        <taxon>Streptomyces albidoflavus group</taxon>
    </lineage>
</organism>
<dbReference type="AlphaFoldDB" id="A0A7Y6C761"/>
<dbReference type="EMBL" id="JAANNT010000002">
    <property type="protein sequence ID" value="NUV27474.1"/>
    <property type="molecule type" value="Genomic_DNA"/>
</dbReference>
<feature type="region of interest" description="Disordered" evidence="1">
    <location>
        <begin position="189"/>
        <end position="223"/>
    </location>
</feature>
<reference evidence="3 4" key="1">
    <citation type="submission" date="2020-03" db="EMBL/GenBank/DDBJ databases">
        <title>Complete genome sequence of sixteen Streptomyces strains facilitates identification of candidate genes involved in plant growth-promotion in grain legumes and cereals.</title>
        <authorList>
            <person name="Gopalakrishnan S."/>
            <person name="Thakur V."/>
            <person name="Saxena R."/>
            <person name="Vadlamudi S."/>
            <person name="Purohit S."/>
            <person name="Kumar V."/>
            <person name="Rathore A."/>
            <person name="Chitikineni A."/>
            <person name="Varshney R.K."/>
        </authorList>
    </citation>
    <scope>NUCLEOTIDE SEQUENCE [LARGE SCALE GENOMIC DNA]</scope>
    <source>
        <strain evidence="3 4">KAI-180</strain>
    </source>
</reference>
<feature type="compositionally biased region" description="Basic and acidic residues" evidence="1">
    <location>
        <begin position="44"/>
        <end position="58"/>
    </location>
</feature>
<keyword evidence="2" id="KW-1133">Transmembrane helix</keyword>
<evidence type="ECO:0000313" key="3">
    <source>
        <dbReference type="EMBL" id="NUV27474.1"/>
    </source>
</evidence>
<feature type="compositionally biased region" description="Gly residues" evidence="1">
    <location>
        <begin position="96"/>
        <end position="108"/>
    </location>
</feature>
<keyword evidence="2" id="KW-0812">Transmembrane</keyword>
<sequence>MPDRRSAASLRLPLPTAAPGFGGLALPGAAATAPEAWGVVAVRESSEKERKSSSEPEGRSGSGSGSGSGQSDNPFAPPPEGRPDQPWKPRTPAGGSEDGSGQGGGGGRWSDRQPGRSPNPFGSGSRDGSGEGRPPGPRWDPRDPGQRRARYALLSGMWSFFFALFNWPSVALLLGALSVYWGVTSLKMRGKPAEGADGEAREERKPGESAPAPTDSGTRQQTTAAVSGLVTAGLGLALVAAMFSARIVYSDYYSCMDDALTNATRDTCEKHLPKDLRPLLGVNTENSG</sequence>
<evidence type="ECO:0000313" key="4">
    <source>
        <dbReference type="Proteomes" id="UP000540128"/>
    </source>
</evidence>
<feature type="transmembrane region" description="Helical" evidence="2">
    <location>
        <begin position="224"/>
        <end position="243"/>
    </location>
</feature>
<keyword evidence="4" id="KW-1185">Reference proteome</keyword>
<evidence type="ECO:0000256" key="1">
    <source>
        <dbReference type="SAM" id="MobiDB-lite"/>
    </source>
</evidence>